<dbReference type="RefSeq" id="YP_008992358.1">
    <property type="nucleotide sequence ID" value="NC_023209.1"/>
</dbReference>
<organism evidence="3">
    <name type="scientific">Salvia miltiorrhiza</name>
    <name type="common">Chinese sage</name>
    <dbReference type="NCBI Taxonomy" id="226208"/>
    <lineage>
        <taxon>Eukaryota</taxon>
        <taxon>Viridiplantae</taxon>
        <taxon>Streptophyta</taxon>
        <taxon>Embryophyta</taxon>
        <taxon>Tracheophyta</taxon>
        <taxon>Spermatophyta</taxon>
        <taxon>Magnoliopsida</taxon>
        <taxon>eudicotyledons</taxon>
        <taxon>Gunneridae</taxon>
        <taxon>Pentapetalae</taxon>
        <taxon>asterids</taxon>
        <taxon>lamiids</taxon>
        <taxon>Lamiales</taxon>
        <taxon>Lamiaceae</taxon>
        <taxon>Nepetoideae</taxon>
        <taxon>Mentheae</taxon>
        <taxon>Salviinae</taxon>
        <taxon>Salvia</taxon>
        <taxon>Salvia incertae sedis</taxon>
    </lineage>
</organism>
<dbReference type="GeneID" id="18126367"/>
<dbReference type="EMBL" id="KF177345">
    <property type="protein sequence ID" value="AGU16621.1"/>
    <property type="molecule type" value="Genomic_DNA"/>
</dbReference>
<name>V9P503_SALMI</name>
<feature type="transmembrane region" description="Helical" evidence="1">
    <location>
        <begin position="101"/>
        <end position="124"/>
    </location>
</feature>
<reference evidence="3" key="1">
    <citation type="submission" date="2013-05" db="EMBL/GenBank/DDBJ databases">
        <title>The Mitochondrial Genome of the medicinal plant Salvia miltiorrhiza.</title>
        <authorList>
            <person name="Qian J."/>
        </authorList>
    </citation>
    <scope>NUCLEOTIDE SEQUENCE</scope>
</reference>
<keyword evidence="3" id="KW-0496">Mitochondrion</keyword>
<dbReference type="AlphaFoldDB" id="V9P503"/>
<protein>
    <submittedName>
        <fullName evidence="3">Uncharacterized protein</fullName>
    </submittedName>
</protein>
<evidence type="ECO:0000313" key="3">
    <source>
        <dbReference type="EMBL" id="AGU16621.1"/>
    </source>
</evidence>
<keyword evidence="1" id="KW-1133">Transmembrane helix</keyword>
<dbReference type="OrthoDB" id="1749196at2759"/>
<accession>V9P503</accession>
<keyword evidence="1" id="KW-0472">Membrane</keyword>
<evidence type="ECO:0000256" key="2">
    <source>
        <dbReference type="SAM" id="SignalP"/>
    </source>
</evidence>
<keyword evidence="1" id="KW-0812">Transmembrane</keyword>
<gene>
    <name evidence="3" type="primary">orf281</name>
    <name evidence="3" type="ORF">Salmi_Mp093</name>
</gene>
<evidence type="ECO:0000256" key="1">
    <source>
        <dbReference type="SAM" id="Phobius"/>
    </source>
</evidence>
<feature type="signal peptide" evidence="2">
    <location>
        <begin position="1"/>
        <end position="15"/>
    </location>
</feature>
<proteinExistence type="predicted"/>
<feature type="chain" id="PRO_5012204081" evidence="2">
    <location>
        <begin position="16"/>
        <end position="281"/>
    </location>
</feature>
<dbReference type="KEGG" id="smil:18126367"/>
<sequence length="281" mass="32548">MKSLFIVMTGRVVELFSFLLAKLGEWMSSQDVLEWLFLTMSPIEWYCPSVFFFNTSSFWELDISFLIDLPHDLRCILLSLLISFSLSLLRCRSYWYCYSPFYFYSLFFFCAVACVALHPITLAYCYCDQGNSFPPSPPTPIQLPEEPLTPPEAPPVAPPIPQLDQPLLSDEDRRAMLYQRYLALNFGGNDSLARMVSIIDSQFIIERYMEAALVDDGFRPQSILYRMREIRGFIHSPYGGLLSSRTYQSHIRQIQENGTRSSLPYQRLMIAIDKSDLLLER</sequence>
<keyword evidence="2" id="KW-0732">Signal</keyword>
<geneLocation type="mitochondrion" evidence="3"/>